<evidence type="ECO:0000256" key="1">
    <source>
        <dbReference type="ARBA" id="ARBA00004651"/>
    </source>
</evidence>
<feature type="transmembrane region" description="Helical" evidence="9">
    <location>
        <begin position="265"/>
        <end position="283"/>
    </location>
</feature>
<keyword evidence="6" id="KW-0406">Ion transport</keyword>
<keyword evidence="2" id="KW-0813">Transport</keyword>
<comment type="similarity">
    <text evidence="8">Belongs to the anion channel-forming bestrophin (TC 1.A.46) family.</text>
</comment>
<dbReference type="InterPro" id="IPR044669">
    <property type="entry name" value="YneE/VCCN1/2-like"/>
</dbReference>
<gene>
    <name evidence="10" type="ORF">KE626_32545</name>
</gene>
<reference evidence="10 11" key="1">
    <citation type="submission" date="2021-04" db="EMBL/GenBank/DDBJ databases">
        <title>Chitinophaga sp. nov., isolated from the rhizosphere soil.</title>
        <authorList>
            <person name="He S."/>
        </authorList>
    </citation>
    <scope>NUCLEOTIDE SEQUENCE [LARGE SCALE GENOMIC DNA]</scope>
    <source>
        <strain evidence="10 11">2R12</strain>
    </source>
</reference>
<keyword evidence="7 9" id="KW-0472">Membrane</keyword>
<comment type="subcellular location">
    <subcellularLocation>
        <location evidence="1">Cell membrane</location>
        <topology evidence="1">Multi-pass membrane protein</topology>
    </subcellularLocation>
</comment>
<feature type="transmembrane region" description="Helical" evidence="9">
    <location>
        <begin position="43"/>
        <end position="62"/>
    </location>
</feature>
<dbReference type="RefSeq" id="WP_211977265.1">
    <property type="nucleotide sequence ID" value="NZ_CBFHAM010000041.1"/>
</dbReference>
<feature type="transmembrane region" description="Helical" evidence="9">
    <location>
        <begin position="20"/>
        <end position="37"/>
    </location>
</feature>
<proteinExistence type="inferred from homology"/>
<evidence type="ECO:0000256" key="7">
    <source>
        <dbReference type="ARBA" id="ARBA00023136"/>
    </source>
</evidence>
<evidence type="ECO:0000256" key="5">
    <source>
        <dbReference type="ARBA" id="ARBA00022989"/>
    </source>
</evidence>
<comment type="caution">
    <text evidence="10">The sequence shown here is derived from an EMBL/GenBank/DDBJ whole genome shotgun (WGS) entry which is preliminary data.</text>
</comment>
<evidence type="ECO:0000256" key="6">
    <source>
        <dbReference type="ARBA" id="ARBA00023065"/>
    </source>
</evidence>
<evidence type="ECO:0000256" key="2">
    <source>
        <dbReference type="ARBA" id="ARBA00022448"/>
    </source>
</evidence>
<evidence type="ECO:0008006" key="12">
    <source>
        <dbReference type="Google" id="ProtNLM"/>
    </source>
</evidence>
<evidence type="ECO:0000313" key="10">
    <source>
        <dbReference type="EMBL" id="MBS0032108.1"/>
    </source>
</evidence>
<dbReference type="PANTHER" id="PTHR33281:SF19">
    <property type="entry name" value="VOLTAGE-DEPENDENT ANION CHANNEL-FORMING PROTEIN YNEE"/>
    <property type="match status" value="1"/>
</dbReference>
<keyword evidence="11" id="KW-1185">Reference proteome</keyword>
<evidence type="ECO:0000313" key="11">
    <source>
        <dbReference type="Proteomes" id="UP000676386"/>
    </source>
</evidence>
<dbReference type="EMBL" id="JAGTXB010000028">
    <property type="protein sequence ID" value="MBS0032108.1"/>
    <property type="molecule type" value="Genomic_DNA"/>
</dbReference>
<evidence type="ECO:0000256" key="4">
    <source>
        <dbReference type="ARBA" id="ARBA00022692"/>
    </source>
</evidence>
<organism evidence="10 11">
    <name type="scientific">Chitinophaga hostae</name>
    <dbReference type="NCBI Taxonomy" id="2831022"/>
    <lineage>
        <taxon>Bacteria</taxon>
        <taxon>Pseudomonadati</taxon>
        <taxon>Bacteroidota</taxon>
        <taxon>Chitinophagia</taxon>
        <taxon>Chitinophagales</taxon>
        <taxon>Chitinophagaceae</taxon>
        <taxon>Chitinophaga</taxon>
    </lineage>
</organism>
<keyword evidence="4 9" id="KW-0812">Transmembrane</keyword>
<name>A0ABS5JA66_9BACT</name>
<sequence>MYTGRSYKISEFLFWTRRTILRLLLIGATPTVLYQLFDLKWLSIPWPIVAFMGTAAAFVVGFKNQQTYNRTWEARDIWGAIISSSRAWAMMCRDFMDDREITQKIIYRHLAWLTALRYQLRTSQNWETTGKAYNKEYTQFYTIPEKEIPVKDALSKYITGEELEKVLLQNSPATQLLSNQSLLLTKLAAEGKLDNPRFFEMQKTLREFLSYQGRCEKIKNFPYPRQYATVNRIFVWLFCILLPFAMLKEFNNLNDYVSGAFKGHMVWLVIPFSVLISWVYTSLEQVGESTENPFEGNANDVPISEMSSSVEIDMREILGEGDLAPAFAFRNNIVL</sequence>
<dbReference type="PANTHER" id="PTHR33281">
    <property type="entry name" value="UPF0187 PROTEIN YNEE"/>
    <property type="match status" value="1"/>
</dbReference>
<keyword evidence="3" id="KW-1003">Cell membrane</keyword>
<evidence type="ECO:0000256" key="8">
    <source>
        <dbReference type="ARBA" id="ARBA00034708"/>
    </source>
</evidence>
<keyword evidence="5 9" id="KW-1133">Transmembrane helix</keyword>
<dbReference type="Proteomes" id="UP000676386">
    <property type="component" value="Unassembled WGS sequence"/>
</dbReference>
<accession>A0ABS5JA66</accession>
<evidence type="ECO:0000256" key="3">
    <source>
        <dbReference type="ARBA" id="ARBA00022475"/>
    </source>
</evidence>
<evidence type="ECO:0000256" key="9">
    <source>
        <dbReference type="SAM" id="Phobius"/>
    </source>
</evidence>
<protein>
    <recommendedName>
        <fullName evidence="12">Multidrug transporter</fullName>
    </recommendedName>
</protein>
<dbReference type="Pfam" id="PF25539">
    <property type="entry name" value="Bestrophin_2"/>
    <property type="match status" value="1"/>
</dbReference>
<feature type="transmembrane region" description="Helical" evidence="9">
    <location>
        <begin position="227"/>
        <end position="245"/>
    </location>
</feature>